<name>A0ABP1R0L2_9HEXA</name>
<accession>A0ABP1R0L2</accession>
<keyword evidence="2" id="KW-1185">Reference proteome</keyword>
<sequence length="62" mass="6888">MTQNSFILSAPFHSGGNGRDLALALIDASQIIWSFPSPLLRSDWYGLFQKSFKNKNILCPSS</sequence>
<comment type="caution">
    <text evidence="1">The sequence shown here is derived from an EMBL/GenBank/DDBJ whole genome shotgun (WGS) entry which is preliminary data.</text>
</comment>
<protein>
    <submittedName>
        <fullName evidence="1">Uncharacterized protein</fullName>
    </submittedName>
</protein>
<evidence type="ECO:0000313" key="2">
    <source>
        <dbReference type="Proteomes" id="UP001642540"/>
    </source>
</evidence>
<evidence type="ECO:0000313" key="1">
    <source>
        <dbReference type="EMBL" id="CAL8116878.1"/>
    </source>
</evidence>
<reference evidence="1 2" key="1">
    <citation type="submission" date="2024-08" db="EMBL/GenBank/DDBJ databases">
        <authorList>
            <person name="Cucini C."/>
            <person name="Frati F."/>
        </authorList>
    </citation>
    <scope>NUCLEOTIDE SEQUENCE [LARGE SCALE GENOMIC DNA]</scope>
</reference>
<dbReference type="EMBL" id="CAXLJM020000053">
    <property type="protein sequence ID" value="CAL8116878.1"/>
    <property type="molecule type" value="Genomic_DNA"/>
</dbReference>
<proteinExistence type="predicted"/>
<dbReference type="Proteomes" id="UP001642540">
    <property type="component" value="Unassembled WGS sequence"/>
</dbReference>
<organism evidence="1 2">
    <name type="scientific">Orchesella dallaii</name>
    <dbReference type="NCBI Taxonomy" id="48710"/>
    <lineage>
        <taxon>Eukaryota</taxon>
        <taxon>Metazoa</taxon>
        <taxon>Ecdysozoa</taxon>
        <taxon>Arthropoda</taxon>
        <taxon>Hexapoda</taxon>
        <taxon>Collembola</taxon>
        <taxon>Entomobryomorpha</taxon>
        <taxon>Entomobryoidea</taxon>
        <taxon>Orchesellidae</taxon>
        <taxon>Orchesellinae</taxon>
        <taxon>Orchesella</taxon>
    </lineage>
</organism>
<gene>
    <name evidence="1" type="ORF">ODALV1_LOCUS17433</name>
</gene>